<reference evidence="4" key="1">
    <citation type="journal article" date="2019" name="Int. J. Syst. Evol. Microbiol.">
        <title>The Global Catalogue of Microorganisms (GCM) 10K type strain sequencing project: providing services to taxonomists for standard genome sequencing and annotation.</title>
        <authorList>
            <consortium name="The Broad Institute Genomics Platform"/>
            <consortium name="The Broad Institute Genome Sequencing Center for Infectious Disease"/>
            <person name="Wu L."/>
            <person name="Ma J."/>
        </authorList>
    </citation>
    <scope>NUCLEOTIDE SEQUENCE [LARGE SCALE GENOMIC DNA]</scope>
    <source>
        <strain evidence="4">JCM 17666</strain>
    </source>
</reference>
<keyword evidence="4" id="KW-1185">Reference proteome</keyword>
<dbReference type="SUPFAM" id="SSF158634">
    <property type="entry name" value="RPA2825-like"/>
    <property type="match status" value="1"/>
</dbReference>
<gene>
    <name evidence="3" type="ORF">GCM10023144_08860</name>
</gene>
<evidence type="ECO:0000259" key="2">
    <source>
        <dbReference type="Pfam" id="PF12200"/>
    </source>
</evidence>
<feature type="domain" description="DUF3597" evidence="2">
    <location>
        <begin position="54"/>
        <end position="78"/>
    </location>
</feature>
<comment type="caution">
    <text evidence="3">The sequence shown here is derived from an EMBL/GenBank/DDBJ whole genome shotgun (WGS) entry which is preliminary data.</text>
</comment>
<feature type="region of interest" description="Disordered" evidence="1">
    <location>
        <begin position="1"/>
        <end position="56"/>
    </location>
</feature>
<sequence>MPGQSSYGGFKGEDPRRQVQDPGRNDVKKKGAWASSPRRRSSARAASPRLVSGSTTAMNIWLHKQVMRKLAGNGGKVPDDLK</sequence>
<feature type="compositionally biased region" description="Basic and acidic residues" evidence="1">
    <location>
        <begin position="11"/>
        <end position="29"/>
    </location>
</feature>
<accession>A0ABP8GKB7</accession>
<protein>
    <recommendedName>
        <fullName evidence="2">DUF3597 domain-containing protein</fullName>
    </recommendedName>
</protein>
<name>A0ABP8GKB7_9BURK</name>
<dbReference type="EMBL" id="BAABFO010000003">
    <property type="protein sequence ID" value="GAA4325976.1"/>
    <property type="molecule type" value="Genomic_DNA"/>
</dbReference>
<organism evidence="3 4">
    <name type="scientific">Pigmentiphaga soli</name>
    <dbReference type="NCBI Taxonomy" id="1007095"/>
    <lineage>
        <taxon>Bacteria</taxon>
        <taxon>Pseudomonadati</taxon>
        <taxon>Pseudomonadota</taxon>
        <taxon>Betaproteobacteria</taxon>
        <taxon>Burkholderiales</taxon>
        <taxon>Alcaligenaceae</taxon>
        <taxon>Pigmentiphaga</taxon>
    </lineage>
</organism>
<proteinExistence type="predicted"/>
<evidence type="ECO:0000313" key="3">
    <source>
        <dbReference type="EMBL" id="GAA4325976.1"/>
    </source>
</evidence>
<evidence type="ECO:0000313" key="4">
    <source>
        <dbReference type="Proteomes" id="UP001501671"/>
    </source>
</evidence>
<evidence type="ECO:0000256" key="1">
    <source>
        <dbReference type="SAM" id="MobiDB-lite"/>
    </source>
</evidence>
<dbReference type="Proteomes" id="UP001501671">
    <property type="component" value="Unassembled WGS sequence"/>
</dbReference>
<dbReference type="Pfam" id="PF12200">
    <property type="entry name" value="DUF3597"/>
    <property type="match status" value="1"/>
</dbReference>
<dbReference type="InterPro" id="IPR022016">
    <property type="entry name" value="DUF3597"/>
</dbReference>